<dbReference type="PANTHER" id="PTHR47447:SF17">
    <property type="entry name" value="OS12G0638900 PROTEIN"/>
    <property type="match status" value="1"/>
</dbReference>
<keyword evidence="4" id="KW-1185">Reference proteome</keyword>
<protein>
    <submittedName>
        <fullName evidence="3">Mitochondrial</fullName>
    </submittedName>
</protein>
<dbReference type="EMBL" id="CAXAMM010022114">
    <property type="protein sequence ID" value="CAK9051251.1"/>
    <property type="molecule type" value="Genomic_DNA"/>
</dbReference>
<dbReference type="PROSITE" id="PS51375">
    <property type="entry name" value="PPR"/>
    <property type="match status" value="2"/>
</dbReference>
<accession>A0ABP0MID6</accession>
<organism evidence="3 4">
    <name type="scientific">Durusdinium trenchii</name>
    <dbReference type="NCBI Taxonomy" id="1381693"/>
    <lineage>
        <taxon>Eukaryota</taxon>
        <taxon>Sar</taxon>
        <taxon>Alveolata</taxon>
        <taxon>Dinophyceae</taxon>
        <taxon>Suessiales</taxon>
        <taxon>Symbiodiniaceae</taxon>
        <taxon>Durusdinium</taxon>
    </lineage>
</organism>
<evidence type="ECO:0000256" key="1">
    <source>
        <dbReference type="ARBA" id="ARBA00022737"/>
    </source>
</evidence>
<evidence type="ECO:0000313" key="3">
    <source>
        <dbReference type="EMBL" id="CAK9051251.1"/>
    </source>
</evidence>
<feature type="repeat" description="PPR" evidence="2">
    <location>
        <begin position="53"/>
        <end position="87"/>
    </location>
</feature>
<feature type="repeat" description="PPR" evidence="2">
    <location>
        <begin position="88"/>
        <end position="121"/>
    </location>
</feature>
<dbReference type="InterPro" id="IPR002885">
    <property type="entry name" value="PPR_rpt"/>
</dbReference>
<sequence length="121" mass="14034">RPFTWWTQLEGNCSKEWITERRSSSRSGTGLYIGPCHQLRFEMILMRGQTRADVVSFNALIDAWVKAEDVQRAKYWLERMLEVGVEPTVISYTTVLNAYAKQGNIEAAEEIMEQMKSKQLE</sequence>
<dbReference type="Gene3D" id="1.25.40.10">
    <property type="entry name" value="Tetratricopeptide repeat domain"/>
    <property type="match status" value="1"/>
</dbReference>
<dbReference type="PANTHER" id="PTHR47447">
    <property type="entry name" value="OS03G0856100 PROTEIN"/>
    <property type="match status" value="1"/>
</dbReference>
<evidence type="ECO:0000256" key="2">
    <source>
        <dbReference type="PROSITE-ProRule" id="PRU00708"/>
    </source>
</evidence>
<dbReference type="Proteomes" id="UP001642464">
    <property type="component" value="Unassembled WGS sequence"/>
</dbReference>
<dbReference type="InterPro" id="IPR011990">
    <property type="entry name" value="TPR-like_helical_dom_sf"/>
</dbReference>
<name>A0ABP0MID6_9DINO</name>
<keyword evidence="1" id="KW-0677">Repeat</keyword>
<proteinExistence type="predicted"/>
<dbReference type="Pfam" id="PF13041">
    <property type="entry name" value="PPR_2"/>
    <property type="match status" value="1"/>
</dbReference>
<dbReference type="NCBIfam" id="TIGR00756">
    <property type="entry name" value="PPR"/>
    <property type="match status" value="2"/>
</dbReference>
<evidence type="ECO:0000313" key="4">
    <source>
        <dbReference type="Proteomes" id="UP001642464"/>
    </source>
</evidence>
<reference evidence="3 4" key="1">
    <citation type="submission" date="2024-02" db="EMBL/GenBank/DDBJ databases">
        <authorList>
            <person name="Chen Y."/>
            <person name="Shah S."/>
            <person name="Dougan E. K."/>
            <person name="Thang M."/>
            <person name="Chan C."/>
        </authorList>
    </citation>
    <scope>NUCLEOTIDE SEQUENCE [LARGE SCALE GENOMIC DNA]</scope>
</reference>
<comment type="caution">
    <text evidence="3">The sequence shown here is derived from an EMBL/GenBank/DDBJ whole genome shotgun (WGS) entry which is preliminary data.</text>
</comment>
<feature type="non-terminal residue" evidence="3">
    <location>
        <position position="121"/>
    </location>
</feature>
<feature type="non-terminal residue" evidence="3">
    <location>
        <position position="1"/>
    </location>
</feature>
<gene>
    <name evidence="3" type="ORF">SCF082_LOCUS28147</name>
</gene>